<sequence length="73" mass="8885">HYKPDRRFPLLQNYAASEAPQLPHGYPMMTMVAMVPPLWRRSMNPRVRRWRQMYYPEISDWKPYNKATNPPPR</sequence>
<reference evidence="1 2" key="1">
    <citation type="journal article" date="2018" name="Nat. Biotechnol.">
        <title>A standardized bacterial taxonomy based on genome phylogeny substantially revises the tree of life.</title>
        <authorList>
            <person name="Parks D.H."/>
            <person name="Chuvochina M."/>
            <person name="Waite D.W."/>
            <person name="Rinke C."/>
            <person name="Skarshewski A."/>
            <person name="Chaumeil P.A."/>
            <person name="Hugenholtz P."/>
        </authorList>
    </citation>
    <scope>NUCLEOTIDE SEQUENCE [LARGE SCALE GENOMIC DNA]</scope>
    <source>
        <strain evidence="1">UBA9169</strain>
    </source>
</reference>
<keyword evidence="1" id="KW-0503">Monooxygenase</keyword>
<dbReference type="AlphaFoldDB" id="A0A348WHX2"/>
<dbReference type="EMBL" id="DMVW01000192">
    <property type="protein sequence ID" value="HAR54134.1"/>
    <property type="molecule type" value="Genomic_DNA"/>
</dbReference>
<comment type="caution">
    <text evidence="1">The sequence shown here is derived from an EMBL/GenBank/DDBJ whole genome shotgun (WGS) entry which is preliminary data.</text>
</comment>
<name>A0A348WHX2_9RHOB</name>
<keyword evidence="1" id="KW-0560">Oxidoreductase</keyword>
<evidence type="ECO:0000313" key="1">
    <source>
        <dbReference type="EMBL" id="HAR54134.1"/>
    </source>
</evidence>
<organism evidence="1 2">
    <name type="scientific">Roseovarius nubinhibens</name>
    <dbReference type="NCBI Taxonomy" id="314263"/>
    <lineage>
        <taxon>Bacteria</taxon>
        <taxon>Pseudomonadati</taxon>
        <taxon>Pseudomonadota</taxon>
        <taxon>Alphaproteobacteria</taxon>
        <taxon>Rhodobacterales</taxon>
        <taxon>Roseobacteraceae</taxon>
        <taxon>Roseovarius</taxon>
    </lineage>
</organism>
<feature type="non-terminal residue" evidence="1">
    <location>
        <position position="1"/>
    </location>
</feature>
<dbReference type="GO" id="GO:0004497">
    <property type="term" value="F:monooxygenase activity"/>
    <property type="evidence" value="ECO:0007669"/>
    <property type="project" value="UniProtKB-KW"/>
</dbReference>
<accession>A0A348WHX2</accession>
<protein>
    <submittedName>
        <fullName evidence="1">Alkane 1-monooxygenase</fullName>
    </submittedName>
</protein>
<evidence type="ECO:0000313" key="2">
    <source>
        <dbReference type="Proteomes" id="UP000264719"/>
    </source>
</evidence>
<gene>
    <name evidence="1" type="ORF">DCS45_20000</name>
</gene>
<proteinExistence type="predicted"/>
<dbReference type="Proteomes" id="UP000264719">
    <property type="component" value="Unassembled WGS sequence"/>
</dbReference>